<sequence>MTCSLFFNILKNKYLVSRIFDYCKSDDDDTIVGYSYYDIPLEYLCRKNRFDLFDHRWDVAFNSYNGDIDHLLDIRVSDILQFCKYNNCLTRLGKVWNLFFEILKASSIGGNNEIDLVLGGLIRMGAEKEAIQFATHMIGDINVTNSQPITSIIEVVAATGSTLVYDVAYRVVQHICSEKDNVSKRFWYNCLVNAGRFDKSDLFYYIFNKHFVSSDSDNIKYFFISDFPTPFLKYILNNVPLANLKLNMFPCFEIKKEDMDILDKVKDLNLEFSVVCFEKAYHDGNIELLDFLYKNYKVSRMVLIHIPNLETLKYYLTHQYDHDKDQVNDYLEISVLHSLELVQYLHSTGFKFTAASLNSPYQVLQFLFDNNCLEGVQYHESKLINLFYYDLKVVKLLHEKFGAQFTISLSFLKSFIFNGPEKNYPLIEYIINSSLVPVDIWSIINFSQFTKVFRLVIQNQVSKSPLFLQKFITLYLTSPRVVALTYGIMECINQYDSTKCILLSIKKNRETAISFWLNYSFRPSPDMKKSKVFKLLLNGFTQQEFIQDMKNRYHITDVLLYAINTVNYKLIRYTIKLLNEIKDYGPINFDTLNTTHYNAKSEALVETHLANWERLGNIKINKSIN</sequence>
<reference evidence="1" key="1">
    <citation type="submission" date="2020-01" db="EMBL/GenBank/DDBJ databases">
        <title>Development of genomics and gene disruption for Polysphondylium violaceum indicates a role for the polyketide synthase stlB in stalk morphogenesis.</title>
        <authorList>
            <person name="Narita B."/>
            <person name="Kawabe Y."/>
            <person name="Kin K."/>
            <person name="Saito T."/>
            <person name="Gibbs R."/>
            <person name="Kuspa A."/>
            <person name="Muzny D."/>
            <person name="Queller D."/>
            <person name="Richards S."/>
            <person name="Strassman J."/>
            <person name="Sucgang R."/>
            <person name="Worley K."/>
            <person name="Schaap P."/>
        </authorList>
    </citation>
    <scope>NUCLEOTIDE SEQUENCE</scope>
    <source>
        <strain evidence="1">QSvi11</strain>
    </source>
</reference>
<accession>A0A8J4Q4B0</accession>
<comment type="caution">
    <text evidence="1">The sequence shown here is derived from an EMBL/GenBank/DDBJ whole genome shotgun (WGS) entry which is preliminary data.</text>
</comment>
<dbReference type="EMBL" id="AJWJ01000002">
    <property type="protein sequence ID" value="KAF2078574.1"/>
    <property type="molecule type" value="Genomic_DNA"/>
</dbReference>
<evidence type="ECO:0000313" key="2">
    <source>
        <dbReference type="Proteomes" id="UP000695562"/>
    </source>
</evidence>
<dbReference type="AlphaFoldDB" id="A0A8J4Q4B0"/>
<proteinExistence type="predicted"/>
<gene>
    <name evidence="1" type="ORF">CYY_000074</name>
</gene>
<dbReference type="Proteomes" id="UP000695562">
    <property type="component" value="Unassembled WGS sequence"/>
</dbReference>
<dbReference type="SUPFAM" id="SSF140860">
    <property type="entry name" value="Pseudo ankyrin repeat-like"/>
    <property type="match status" value="1"/>
</dbReference>
<organism evidence="1 2">
    <name type="scientific">Polysphondylium violaceum</name>
    <dbReference type="NCBI Taxonomy" id="133409"/>
    <lineage>
        <taxon>Eukaryota</taxon>
        <taxon>Amoebozoa</taxon>
        <taxon>Evosea</taxon>
        <taxon>Eumycetozoa</taxon>
        <taxon>Dictyostelia</taxon>
        <taxon>Dictyosteliales</taxon>
        <taxon>Dictyosteliaceae</taxon>
        <taxon>Polysphondylium</taxon>
    </lineage>
</organism>
<keyword evidence="2" id="KW-1185">Reference proteome</keyword>
<name>A0A8J4Q4B0_9MYCE</name>
<evidence type="ECO:0000313" key="1">
    <source>
        <dbReference type="EMBL" id="KAF2078574.1"/>
    </source>
</evidence>
<protein>
    <submittedName>
        <fullName evidence="1">Uncharacterized protein</fullName>
    </submittedName>
</protein>